<dbReference type="OrthoDB" id="6779578at2759"/>
<dbReference type="PROSITE" id="PS50878">
    <property type="entry name" value="RT_POL"/>
    <property type="match status" value="1"/>
</dbReference>
<keyword evidence="1" id="KW-0862">Zinc</keyword>
<evidence type="ECO:0000256" key="2">
    <source>
        <dbReference type="SAM" id="MobiDB-lite"/>
    </source>
</evidence>
<evidence type="ECO:0000256" key="1">
    <source>
        <dbReference type="PROSITE-ProRule" id="PRU00042"/>
    </source>
</evidence>
<keyword evidence="1" id="KW-0479">Metal-binding</keyword>
<dbReference type="Proteomes" id="UP001152888">
    <property type="component" value="Unassembled WGS sequence"/>
</dbReference>
<evidence type="ECO:0000313" key="5">
    <source>
        <dbReference type="EMBL" id="CAH2018091.1"/>
    </source>
</evidence>
<dbReference type="InterPro" id="IPR013087">
    <property type="entry name" value="Znf_C2H2_type"/>
</dbReference>
<feature type="region of interest" description="Disordered" evidence="2">
    <location>
        <begin position="19"/>
        <end position="45"/>
    </location>
</feature>
<reference evidence="5" key="1">
    <citation type="submission" date="2022-03" db="EMBL/GenBank/DDBJ databases">
        <authorList>
            <person name="Sayadi A."/>
        </authorList>
    </citation>
    <scope>NUCLEOTIDE SEQUENCE</scope>
</reference>
<keyword evidence="1" id="KW-0863">Zinc-finger</keyword>
<dbReference type="InterPro" id="IPR043502">
    <property type="entry name" value="DNA/RNA_pol_sf"/>
</dbReference>
<dbReference type="Pfam" id="PF00078">
    <property type="entry name" value="RVT_1"/>
    <property type="match status" value="1"/>
</dbReference>
<evidence type="ECO:0008006" key="7">
    <source>
        <dbReference type="Google" id="ProtNLM"/>
    </source>
</evidence>
<organism evidence="5 6">
    <name type="scientific">Acanthoscelides obtectus</name>
    <name type="common">Bean weevil</name>
    <name type="synonym">Bruchus obtectus</name>
    <dbReference type="NCBI Taxonomy" id="200917"/>
    <lineage>
        <taxon>Eukaryota</taxon>
        <taxon>Metazoa</taxon>
        <taxon>Ecdysozoa</taxon>
        <taxon>Arthropoda</taxon>
        <taxon>Hexapoda</taxon>
        <taxon>Insecta</taxon>
        <taxon>Pterygota</taxon>
        <taxon>Neoptera</taxon>
        <taxon>Endopterygota</taxon>
        <taxon>Coleoptera</taxon>
        <taxon>Polyphaga</taxon>
        <taxon>Cucujiformia</taxon>
        <taxon>Chrysomeloidea</taxon>
        <taxon>Chrysomelidae</taxon>
        <taxon>Bruchinae</taxon>
        <taxon>Bruchini</taxon>
        <taxon>Acanthoscelides</taxon>
    </lineage>
</organism>
<dbReference type="GO" id="GO:0071897">
    <property type="term" value="P:DNA biosynthetic process"/>
    <property type="evidence" value="ECO:0007669"/>
    <property type="project" value="UniProtKB-ARBA"/>
</dbReference>
<dbReference type="GO" id="GO:0008270">
    <property type="term" value="F:zinc ion binding"/>
    <property type="evidence" value="ECO:0007669"/>
    <property type="project" value="UniProtKB-KW"/>
</dbReference>
<dbReference type="PANTHER" id="PTHR19446">
    <property type="entry name" value="REVERSE TRANSCRIPTASES"/>
    <property type="match status" value="1"/>
</dbReference>
<dbReference type="CDD" id="cd01650">
    <property type="entry name" value="RT_nLTR_like"/>
    <property type="match status" value="1"/>
</dbReference>
<feature type="domain" description="Reverse transcriptase" evidence="4">
    <location>
        <begin position="470"/>
        <end position="753"/>
    </location>
</feature>
<proteinExistence type="predicted"/>
<gene>
    <name evidence="5" type="ORF">ACAOBT_LOCUS36422</name>
</gene>
<evidence type="ECO:0000259" key="3">
    <source>
        <dbReference type="PROSITE" id="PS50157"/>
    </source>
</evidence>
<feature type="domain" description="C2H2-type" evidence="3">
    <location>
        <begin position="48"/>
        <end position="76"/>
    </location>
</feature>
<accession>A0A9P0QE73</accession>
<dbReference type="EMBL" id="CAKOFQ010009604">
    <property type="protein sequence ID" value="CAH2018091.1"/>
    <property type="molecule type" value="Genomic_DNA"/>
</dbReference>
<protein>
    <recommendedName>
        <fullName evidence="7">Reverse transcriptase</fullName>
    </recommendedName>
</protein>
<comment type="caution">
    <text evidence="5">The sequence shown here is derived from an EMBL/GenBank/DDBJ whole genome shotgun (WGS) entry which is preliminary data.</text>
</comment>
<dbReference type="PROSITE" id="PS50157">
    <property type="entry name" value="ZINC_FINGER_C2H2_2"/>
    <property type="match status" value="1"/>
</dbReference>
<name>A0A9P0QE73_ACAOB</name>
<evidence type="ECO:0000259" key="4">
    <source>
        <dbReference type="PROSITE" id="PS50878"/>
    </source>
</evidence>
<sequence>MYIAKHAALCHVPKCPVGAAAAAPPPESTDSETDGVPSNRPIPESVGVACPDCGERYSGRGALTQHQRHRHPLTRNEARAAGTRRSPRQRRLVIFTEEEEQIMMECELRYRGELRIAMRMRELIPEKTLKQLRDKRAQKCYKERRERYLAERGITASASTDDDSTEPVSTDTGDGRATVPQEEAPETNSCEEAGVGGGSPIPVPELLDVSAVAAIAGGENNVNNITPTAENISPTQTPDMSERVLNVSVDELVSPAASPEETLWRQDVAQTARSCKLTRAAQQHLEVNTVTQLLRNAISEACDLPMGQPQSQIDTLHDRVTALFVSEERGVAGRRKGRRRGQNKRGNRRYLYARTQDIYKKEPGILAKHVRNNVDWLEEPGVKAPAQDVRDLYKKLWGTNPSEVQVPFLGEPSEPALGLGTVLTAVTVKEVNTRLSRMKMSTAPGPDGIKKGDIKRVPGANEVLQLFFNLIMISGKIPTAWRKNRTTLIPKEGKDGMLAESYRPITISSLMSRIYFGIIDSKLRAKARFSPRQKGFMNESGCFNNIHILNELLRHSKAKNGLVVTQLDVSKAFDTVPHQAIGHALRRKGFPEQVVRIVENAYEDVTTIIELNQAPIEIRLQRGVKQGDPLSPLLFNLVLEPLLDKLETRPGYKIDTETQISSLAFADDLLLVAQTVPHAKDQLSSTEAYLSSLGMKIAANKCRTFRVNRTKDSWYLTDPGLELDSGEVIPVAGAGDHLVYLGCKLSPWVGVTTEGIRADLASTLSRVQRLKLKPHQKIDLISTYIVPHYLYQLSIAMPAMTQIKLMDQELRVVVKNILHLPQATTNALLYCGKRDGGLAIPRLEWLATSSALKAGLKFVDNPDPAMQALATGTKLESRVRRLALDARIAWPVTGEQLTSYTRTQKKAELARWKRLGSQGKSAAAFADSRIGNAWLRDPSLLKPCRMITALKMRTNSCADRAAMSRTTRIPDPTCRQCGSQIETLGHILGQCRHTKPHRIRRHDEIKNLIVEELKKKGPEVAITVEPTVAATGGGNLKPDLVIQSRGRVFVVDVTVRHEDGNNLAQGFTSKVEKYSRLLPQFQQRWAACSAEVLPVVVGTRGAMPRETIKNLTKLGISQNHVLLTMSLIALRSSIEIYHEFMDYDAPRTRRGAQPHR</sequence>
<dbReference type="AlphaFoldDB" id="A0A9P0QE73"/>
<keyword evidence="6" id="KW-1185">Reference proteome</keyword>
<evidence type="ECO:0000313" key="6">
    <source>
        <dbReference type="Proteomes" id="UP001152888"/>
    </source>
</evidence>
<feature type="region of interest" description="Disordered" evidence="2">
    <location>
        <begin position="151"/>
        <end position="202"/>
    </location>
</feature>
<dbReference type="SUPFAM" id="SSF56672">
    <property type="entry name" value="DNA/RNA polymerases"/>
    <property type="match status" value="1"/>
</dbReference>
<dbReference type="InterPro" id="IPR000477">
    <property type="entry name" value="RT_dom"/>
</dbReference>
<dbReference type="PROSITE" id="PS00028">
    <property type="entry name" value="ZINC_FINGER_C2H2_1"/>
    <property type="match status" value="1"/>
</dbReference>